<evidence type="ECO:0000256" key="2">
    <source>
        <dbReference type="ARBA" id="ARBA00022448"/>
    </source>
</evidence>
<dbReference type="InterPro" id="IPR003439">
    <property type="entry name" value="ABC_transporter-like_ATP-bd"/>
</dbReference>
<keyword evidence="2" id="KW-0813">Transport</keyword>
<proteinExistence type="inferred from homology"/>
<dbReference type="AlphaFoldDB" id="A0AAE4ZBX0"/>
<dbReference type="CDD" id="cd03230">
    <property type="entry name" value="ABC_DR_subfamily_A"/>
    <property type="match status" value="1"/>
</dbReference>
<feature type="domain" description="ABC transporter" evidence="5">
    <location>
        <begin position="2"/>
        <end position="231"/>
    </location>
</feature>
<keyword evidence="4 6" id="KW-0067">ATP-binding</keyword>
<dbReference type="Proteomes" id="UP000702544">
    <property type="component" value="Unassembled WGS sequence"/>
</dbReference>
<dbReference type="Gene3D" id="3.40.50.300">
    <property type="entry name" value="P-loop containing nucleotide triphosphate hydrolases"/>
    <property type="match status" value="1"/>
</dbReference>
<dbReference type="PANTHER" id="PTHR43335:SF4">
    <property type="entry name" value="ABC TRANSPORTER, ATP-BINDING PROTEIN"/>
    <property type="match status" value="1"/>
</dbReference>
<evidence type="ECO:0000313" key="7">
    <source>
        <dbReference type="Proteomes" id="UP000702544"/>
    </source>
</evidence>
<evidence type="ECO:0000256" key="1">
    <source>
        <dbReference type="ARBA" id="ARBA00005417"/>
    </source>
</evidence>
<gene>
    <name evidence="6" type="ORF">GWO12_15165</name>
</gene>
<comment type="caution">
    <text evidence="6">The sequence shown here is derived from an EMBL/GenBank/DDBJ whole genome shotgun (WGS) entry which is preliminary data.</text>
</comment>
<dbReference type="Pfam" id="PF00005">
    <property type="entry name" value="ABC_tran"/>
    <property type="match status" value="1"/>
</dbReference>
<dbReference type="GO" id="GO:0016887">
    <property type="term" value="F:ATP hydrolysis activity"/>
    <property type="evidence" value="ECO:0007669"/>
    <property type="project" value="InterPro"/>
</dbReference>
<protein>
    <submittedName>
        <fullName evidence="6">ATP-binding cassette domain-containing protein</fullName>
    </submittedName>
</protein>
<dbReference type="EMBL" id="JAACAK010000130">
    <property type="protein sequence ID" value="NIR76422.1"/>
    <property type="molecule type" value="Genomic_DNA"/>
</dbReference>
<evidence type="ECO:0000256" key="4">
    <source>
        <dbReference type="ARBA" id="ARBA00022840"/>
    </source>
</evidence>
<dbReference type="SUPFAM" id="SSF52540">
    <property type="entry name" value="P-loop containing nucleoside triphosphate hydrolases"/>
    <property type="match status" value="1"/>
</dbReference>
<evidence type="ECO:0000259" key="5">
    <source>
        <dbReference type="PROSITE" id="PS50893"/>
    </source>
</evidence>
<organism evidence="6 7">
    <name type="scientific">Candidatus Kutchimonas denitrificans</name>
    <dbReference type="NCBI Taxonomy" id="3056748"/>
    <lineage>
        <taxon>Bacteria</taxon>
        <taxon>Pseudomonadati</taxon>
        <taxon>Gemmatimonadota</taxon>
        <taxon>Gemmatimonadia</taxon>
        <taxon>Candidatus Palauibacterales</taxon>
        <taxon>Candidatus Palauibacteraceae</taxon>
        <taxon>Candidatus Kutchimonas</taxon>
    </lineage>
</organism>
<dbReference type="SMART" id="SM00382">
    <property type="entry name" value="AAA"/>
    <property type="match status" value="1"/>
</dbReference>
<dbReference type="InterPro" id="IPR003593">
    <property type="entry name" value="AAA+_ATPase"/>
</dbReference>
<evidence type="ECO:0000256" key="3">
    <source>
        <dbReference type="ARBA" id="ARBA00022741"/>
    </source>
</evidence>
<sequence>MIALENVTKSFGPTVAVDDVSFTVDRGEVVGFLGPNGAGKSTTMRLITNYLEPESGAVKIDGTDVREDPVAARRRIGYLPENNPLYTDMLVSEYLSFVGTLREVATDGAGSALDDAVQATGIAEVFYRPIGELSKGYRQRLGLAAAILHRPDFLILDEPTEGLDPNQRQEIRRLIREIGQERTVLLSTHVLPEVEETCRRIIVIHEGKIVADGTPDDLMARARDTSTGRTVVLEAKGAAIEAEVLKLPNVDAVEERHEHEGRTRLTLVVGSGPDPRPEIFRLAVERGWELWELHEEAGNLQDLFGQLTR</sequence>
<name>A0AAE4ZBX0_9BACT</name>
<dbReference type="InterPro" id="IPR027417">
    <property type="entry name" value="P-loop_NTPase"/>
</dbReference>
<dbReference type="PANTHER" id="PTHR43335">
    <property type="entry name" value="ABC TRANSPORTER, ATP-BINDING PROTEIN"/>
    <property type="match status" value="1"/>
</dbReference>
<keyword evidence="3" id="KW-0547">Nucleotide-binding</keyword>
<reference evidence="6 7" key="1">
    <citation type="submission" date="2020-01" db="EMBL/GenBank/DDBJ databases">
        <title>Genomes assembled from Gulf of Kutch pelagic sediment metagenomes.</title>
        <authorList>
            <person name="Chandrashekar M."/>
            <person name="Mahajan M.S."/>
            <person name="Dave K.J."/>
            <person name="Vatsa P."/>
            <person name="Nathani N.M."/>
        </authorList>
    </citation>
    <scope>NUCLEOTIDE SEQUENCE [LARGE SCALE GENOMIC DNA]</scope>
    <source>
        <strain evidence="6">KS3-K002</strain>
    </source>
</reference>
<dbReference type="PROSITE" id="PS50893">
    <property type="entry name" value="ABC_TRANSPORTER_2"/>
    <property type="match status" value="1"/>
</dbReference>
<dbReference type="GO" id="GO:0005524">
    <property type="term" value="F:ATP binding"/>
    <property type="evidence" value="ECO:0007669"/>
    <property type="project" value="UniProtKB-KW"/>
</dbReference>
<evidence type="ECO:0000313" key="6">
    <source>
        <dbReference type="EMBL" id="NIR76422.1"/>
    </source>
</evidence>
<comment type="similarity">
    <text evidence="1">Belongs to the ABC transporter superfamily.</text>
</comment>
<accession>A0AAE4ZBX0</accession>